<sequence>MAFAAFARDPRVPPPPEGRSRSLKGPEEFCYCGQCLTETLTFRDECVCCKYQKDDFLESYRNHAKCVTDHEDFRVYVLAPEAIMLGMRIWCSASGGPVVANPSNKAKRYTAYRLFVSLMYGYLGKGVRRIIPACVVSKIREAYPEESGEYFHPSDWFTQPLDVWIRRFLVEVLALLTSMNSLGCGNSPLQYLELS</sequence>
<protein>
    <submittedName>
        <fullName evidence="1">Uncharacterized protein</fullName>
    </submittedName>
</protein>
<dbReference type="InterPro" id="IPR046815">
    <property type="entry name" value="P2RX7_C"/>
</dbReference>
<dbReference type="Pfam" id="PF20478">
    <property type="entry name" value="P2RX7_C"/>
    <property type="match status" value="1"/>
</dbReference>
<gene>
    <name evidence="1" type="ORF">CTOB1V02_LOCUS10411</name>
</gene>
<proteinExistence type="predicted"/>
<dbReference type="EMBL" id="OB664823">
    <property type="protein sequence ID" value="CAD7232577.1"/>
    <property type="molecule type" value="Genomic_DNA"/>
</dbReference>
<reference evidence="1" key="1">
    <citation type="submission" date="2020-11" db="EMBL/GenBank/DDBJ databases">
        <authorList>
            <person name="Tran Van P."/>
        </authorList>
    </citation>
    <scope>NUCLEOTIDE SEQUENCE</scope>
</reference>
<dbReference type="PANTHER" id="PTHR36981">
    <property type="entry name" value="ZGC:195170"/>
    <property type="match status" value="1"/>
</dbReference>
<accession>A0A7R8ZQF2</accession>
<dbReference type="OrthoDB" id="6586554at2759"/>
<dbReference type="AlphaFoldDB" id="A0A7R8ZQF2"/>
<evidence type="ECO:0000313" key="1">
    <source>
        <dbReference type="EMBL" id="CAD7232577.1"/>
    </source>
</evidence>
<organism evidence="1">
    <name type="scientific">Cyprideis torosa</name>
    <dbReference type="NCBI Taxonomy" id="163714"/>
    <lineage>
        <taxon>Eukaryota</taxon>
        <taxon>Metazoa</taxon>
        <taxon>Ecdysozoa</taxon>
        <taxon>Arthropoda</taxon>
        <taxon>Crustacea</taxon>
        <taxon>Oligostraca</taxon>
        <taxon>Ostracoda</taxon>
        <taxon>Podocopa</taxon>
        <taxon>Podocopida</taxon>
        <taxon>Cytherocopina</taxon>
        <taxon>Cytheroidea</taxon>
        <taxon>Cytherideidae</taxon>
        <taxon>Cyprideis</taxon>
    </lineage>
</organism>
<name>A0A7R8ZQF2_9CRUS</name>
<dbReference type="PANTHER" id="PTHR36981:SF1">
    <property type="entry name" value="P2X PURINORECEPTOR 7 INTRACELLULAR DOMAIN-CONTAINING PROTEIN"/>
    <property type="match status" value="1"/>
</dbReference>